<sequence>MTEKRDSPPATVKAAPKRRRIDADDSVTEDVFSSAAMNDTSNSYPDEVRFPSTQHFNARCGIQRSIAVVASHIGFDFTSPQVMESFTGLIEAYLESIIEETKRFAIASRREHPIPSDFQNMLRRYNLPISSLMPHLKNPMSIDPTPSFVHIEDARQSSEFNPLPLLGSELSGQTDKDAKSYIPSSFPDFPSRHTYKFTPQEDTRSRDSQKIREEAAFNAQQGEDALRRLVHASKMRKQKEAKTLVERDSQGKERFRLWESTMKRFMGGNSKDSATGQRPSQIYELLARSYRATNRVVTRNSPGLLTTRDNNINNNNHLMSNGCFLLEVFTEQKLSSTRNFSILTRRTLRIDPRTAPMAEQLILKGTLKGHHATKSRRSELANARTEWLGYQLGHFPGECTDSSFSPNMLLSGSRDKTLIIWNLTRDETEYGYPKRSLHGHSHIVSDCVISSDGAYALSASWDKTLRLWELATGTTTRRFVGHTNDVLSVSFSADNRQIVSGSRDRTIKLWNTLGDCKYTISEKGHTEWVSCVRFSPNPQNPVIVSSGWDKLVKVWELSSCKLQTDHIGHTGYINTVTISPDGSLCASGGKDGTTMLWDLNESKHLYSLNANNEIHALVFSPNRYWLCAATSTSIIIFDLEKKSKVDELKPDFTEPETGKKSNDPECVSLAWSADGQTLFAGYTDNIIRAWGVMSRA</sequence>
<dbReference type="GO" id="GO:0045182">
    <property type="term" value="F:translation regulator activity"/>
    <property type="evidence" value="ECO:0007669"/>
    <property type="project" value="InterPro"/>
</dbReference>
<feature type="domain" description="Bromodomain associated" evidence="10">
    <location>
        <begin position="62"/>
        <end position="127"/>
    </location>
</feature>
<evidence type="ECO:0000256" key="7">
    <source>
        <dbReference type="ARBA" id="ARBA00023242"/>
    </source>
</evidence>
<dbReference type="EMBL" id="ANFO01001302">
    <property type="protein sequence ID" value="KGQ02984.1"/>
    <property type="molecule type" value="Genomic_DNA"/>
</dbReference>
<evidence type="ECO:0000256" key="9">
    <source>
        <dbReference type="SAM" id="MobiDB-lite"/>
    </source>
</evidence>
<dbReference type="AlphaFoldDB" id="A0A0A2VQ88"/>
<keyword evidence="5" id="KW-0805">Transcription regulation</keyword>
<dbReference type="InterPro" id="IPR045223">
    <property type="entry name" value="RACK1-like"/>
</dbReference>
<dbReference type="CDD" id="cd00076">
    <property type="entry name" value="HFD_SF"/>
    <property type="match status" value="1"/>
</dbReference>
<dbReference type="PROSITE" id="PS50082">
    <property type="entry name" value="WD_REPEATS_2"/>
    <property type="match status" value="6"/>
</dbReference>
<dbReference type="GO" id="GO:2000765">
    <property type="term" value="P:regulation of cytoplasmic translation"/>
    <property type="evidence" value="ECO:0007669"/>
    <property type="project" value="EnsemblFungi"/>
</dbReference>
<dbReference type="InterPro" id="IPR019473">
    <property type="entry name" value="TFIID_su8_C"/>
</dbReference>
<accession>A0A0A2VQ88</accession>
<evidence type="ECO:0000256" key="2">
    <source>
        <dbReference type="ARBA" id="ARBA00007253"/>
    </source>
</evidence>
<dbReference type="PANTHER" id="PTHR19868">
    <property type="entry name" value="RECEPTOR FOR ACTIVATED PROTEIN KINASE C RACK1"/>
    <property type="match status" value="1"/>
</dbReference>
<dbReference type="SUPFAM" id="SSF50978">
    <property type="entry name" value="WD40 repeat-like"/>
    <property type="match status" value="1"/>
</dbReference>
<feature type="repeat" description="WD" evidence="8">
    <location>
        <begin position="522"/>
        <end position="559"/>
    </location>
</feature>
<name>A0A0A2VQ88_BEABA</name>
<dbReference type="GO" id="GO:1903753">
    <property type="term" value="P:negative regulation of p38MAPK cascade"/>
    <property type="evidence" value="ECO:0007669"/>
    <property type="project" value="EnsemblFungi"/>
</dbReference>
<keyword evidence="6" id="KW-0804">Transcription</keyword>
<dbReference type="InterPro" id="IPR009072">
    <property type="entry name" value="Histone-fold"/>
</dbReference>
<dbReference type="Pfam" id="PF00400">
    <property type="entry name" value="WD40"/>
    <property type="match status" value="6"/>
</dbReference>
<keyword evidence="4" id="KW-0677">Repeat</keyword>
<dbReference type="GO" id="GO:0070651">
    <property type="term" value="P:nonfunctional rRNA decay"/>
    <property type="evidence" value="ECO:0007669"/>
    <property type="project" value="EnsemblFungi"/>
</dbReference>
<dbReference type="Pfam" id="PF10406">
    <property type="entry name" value="TAF8_C"/>
    <property type="match status" value="1"/>
</dbReference>
<dbReference type="OrthoDB" id="7875889at2759"/>
<organism evidence="12 13">
    <name type="scientific">Beauveria bassiana D1-5</name>
    <dbReference type="NCBI Taxonomy" id="1245745"/>
    <lineage>
        <taxon>Eukaryota</taxon>
        <taxon>Fungi</taxon>
        <taxon>Dikarya</taxon>
        <taxon>Ascomycota</taxon>
        <taxon>Pezizomycotina</taxon>
        <taxon>Sordariomycetes</taxon>
        <taxon>Hypocreomycetidae</taxon>
        <taxon>Hypocreales</taxon>
        <taxon>Cordycipitaceae</taxon>
        <taxon>Beauveria</taxon>
    </lineage>
</organism>
<dbReference type="GO" id="GO:0061157">
    <property type="term" value="P:mRNA destabilization"/>
    <property type="evidence" value="ECO:0007669"/>
    <property type="project" value="EnsemblFungi"/>
</dbReference>
<dbReference type="GO" id="GO:0001965">
    <property type="term" value="F:G-protein alpha-subunit binding"/>
    <property type="evidence" value="ECO:0007669"/>
    <property type="project" value="EnsemblFungi"/>
</dbReference>
<feature type="region of interest" description="Disordered" evidence="9">
    <location>
        <begin position="1"/>
        <end position="25"/>
    </location>
</feature>
<dbReference type="FunFam" id="2.130.10.10:FF:000039">
    <property type="entry name" value="Guanine nucleotide-binding protein subunit beta-like protein"/>
    <property type="match status" value="1"/>
</dbReference>
<dbReference type="GO" id="GO:0005634">
    <property type="term" value="C:nucleus"/>
    <property type="evidence" value="ECO:0007669"/>
    <property type="project" value="UniProtKB-SubCell"/>
</dbReference>
<dbReference type="InterPro" id="IPR015943">
    <property type="entry name" value="WD40/YVTN_repeat-like_dom_sf"/>
</dbReference>
<evidence type="ECO:0000256" key="3">
    <source>
        <dbReference type="ARBA" id="ARBA00022574"/>
    </source>
</evidence>
<feature type="domain" description="Transcription factor TFIID subunit 8 C-terminal" evidence="11">
    <location>
        <begin position="181"/>
        <end position="229"/>
    </location>
</feature>
<evidence type="ECO:0000256" key="6">
    <source>
        <dbReference type="ARBA" id="ARBA00023163"/>
    </source>
</evidence>
<dbReference type="PROSITE" id="PS00678">
    <property type="entry name" value="WD_REPEATS_1"/>
    <property type="match status" value="4"/>
</dbReference>
<dbReference type="Gene3D" id="2.130.10.10">
    <property type="entry name" value="YVTN repeat-like/Quinoprotein amine dehydrogenase"/>
    <property type="match status" value="1"/>
</dbReference>
<comment type="similarity">
    <text evidence="2">Belongs to the WD repeat G protein beta family. Ribosomal protein RACK1 subfamily.</text>
</comment>
<dbReference type="GO" id="GO:0031139">
    <property type="term" value="P:positive regulation of conjugation with cellular fusion"/>
    <property type="evidence" value="ECO:0007669"/>
    <property type="project" value="EnsemblFungi"/>
</dbReference>
<keyword evidence="3 8" id="KW-0853">WD repeat</keyword>
<comment type="subcellular location">
    <subcellularLocation>
        <location evidence="1">Nucleus</location>
    </subcellularLocation>
</comment>
<feature type="repeat" description="WD" evidence="8">
    <location>
        <begin position="566"/>
        <end position="607"/>
    </location>
</feature>
<feature type="repeat" description="WD" evidence="8">
    <location>
        <begin position="437"/>
        <end position="478"/>
    </location>
</feature>
<evidence type="ECO:0000259" key="11">
    <source>
        <dbReference type="Pfam" id="PF10406"/>
    </source>
</evidence>
<dbReference type="GO" id="GO:2001125">
    <property type="term" value="P:negative regulation of translational frameshifting"/>
    <property type="evidence" value="ECO:0007669"/>
    <property type="project" value="EnsemblFungi"/>
</dbReference>
<dbReference type="CDD" id="cd00200">
    <property type="entry name" value="WD40"/>
    <property type="match status" value="1"/>
</dbReference>
<comment type="caution">
    <text evidence="12">The sequence shown here is derived from an EMBL/GenBank/DDBJ whole genome shotgun (WGS) entry which is preliminary data.</text>
</comment>
<dbReference type="InterPro" id="IPR036322">
    <property type="entry name" value="WD40_repeat_dom_sf"/>
</dbReference>
<dbReference type="GO" id="GO:0022627">
    <property type="term" value="C:cytosolic small ribosomal subunit"/>
    <property type="evidence" value="ECO:0007669"/>
    <property type="project" value="EnsemblFungi"/>
</dbReference>
<dbReference type="STRING" id="1245745.A0A0A2VQ88"/>
<dbReference type="GO" id="GO:0010508">
    <property type="term" value="P:positive regulation of autophagy"/>
    <property type="evidence" value="ECO:0007669"/>
    <property type="project" value="EnsemblFungi"/>
</dbReference>
<evidence type="ECO:0000256" key="1">
    <source>
        <dbReference type="ARBA" id="ARBA00004123"/>
    </source>
</evidence>
<keyword evidence="7" id="KW-0539">Nucleus</keyword>
<dbReference type="GO" id="GO:0046982">
    <property type="term" value="F:protein heterodimerization activity"/>
    <property type="evidence" value="ECO:0007669"/>
    <property type="project" value="InterPro"/>
</dbReference>
<dbReference type="GO" id="GO:0030546">
    <property type="term" value="F:signaling receptor activator activity"/>
    <property type="evidence" value="ECO:0007669"/>
    <property type="project" value="EnsemblFungi"/>
</dbReference>
<dbReference type="GO" id="GO:0043495">
    <property type="term" value="F:protein-membrane adaptor activity"/>
    <property type="evidence" value="ECO:0007669"/>
    <property type="project" value="EnsemblFungi"/>
</dbReference>
<protein>
    <submittedName>
        <fullName evidence="12">Guanine nucleotide-binding protein subunit beta-lik e protein</fullName>
    </submittedName>
</protein>
<dbReference type="GO" id="GO:0141014">
    <property type="term" value="P:ribosome hibernation"/>
    <property type="evidence" value="ECO:0007669"/>
    <property type="project" value="EnsemblFungi"/>
</dbReference>
<dbReference type="CDD" id="cd08049">
    <property type="entry name" value="TAF8"/>
    <property type="match status" value="1"/>
</dbReference>
<evidence type="ECO:0000256" key="4">
    <source>
        <dbReference type="ARBA" id="ARBA00022737"/>
    </source>
</evidence>
<dbReference type="HOGENOM" id="CLU_395852_0_0_1"/>
<dbReference type="InterPro" id="IPR019775">
    <property type="entry name" value="WD40_repeat_CS"/>
</dbReference>
<dbReference type="PRINTS" id="PR00320">
    <property type="entry name" value="GPROTEINBRPT"/>
</dbReference>
<feature type="repeat" description="WD" evidence="8">
    <location>
        <begin position="403"/>
        <end position="431"/>
    </location>
</feature>
<dbReference type="GO" id="GO:0003735">
    <property type="term" value="F:structural constituent of ribosome"/>
    <property type="evidence" value="ECO:0007669"/>
    <property type="project" value="EnsemblFungi"/>
</dbReference>
<dbReference type="GO" id="GO:0006521">
    <property type="term" value="P:regulation of amino acid metabolic process"/>
    <property type="evidence" value="ECO:0007669"/>
    <property type="project" value="EnsemblFungi"/>
</dbReference>
<dbReference type="SMART" id="SM00320">
    <property type="entry name" value="WD40"/>
    <property type="match status" value="7"/>
</dbReference>
<dbReference type="PROSITE" id="PS50294">
    <property type="entry name" value="WD_REPEATS_REGION"/>
    <property type="match status" value="5"/>
</dbReference>
<dbReference type="Proteomes" id="UP000030106">
    <property type="component" value="Unassembled WGS sequence"/>
</dbReference>
<dbReference type="InterPro" id="IPR001680">
    <property type="entry name" value="WD40_rpt"/>
</dbReference>
<dbReference type="GO" id="GO:0005092">
    <property type="term" value="F:GDP-dissociation inhibitor activity"/>
    <property type="evidence" value="ECO:0007669"/>
    <property type="project" value="EnsemblFungi"/>
</dbReference>
<evidence type="ECO:0000259" key="10">
    <source>
        <dbReference type="Pfam" id="PF07524"/>
    </source>
</evidence>
<evidence type="ECO:0000313" key="13">
    <source>
        <dbReference type="Proteomes" id="UP000030106"/>
    </source>
</evidence>
<dbReference type="GO" id="GO:0140469">
    <property type="term" value="P:GCN2-mediated signaling"/>
    <property type="evidence" value="ECO:0007669"/>
    <property type="project" value="EnsemblFungi"/>
</dbReference>
<feature type="repeat" description="WD" evidence="8">
    <location>
        <begin position="659"/>
        <end position="696"/>
    </location>
</feature>
<dbReference type="GO" id="GO:0007186">
    <property type="term" value="P:G protein-coupled receptor signaling pathway"/>
    <property type="evidence" value="ECO:0007669"/>
    <property type="project" value="EnsemblFungi"/>
</dbReference>
<evidence type="ECO:0000313" key="12">
    <source>
        <dbReference type="EMBL" id="KGQ02984.1"/>
    </source>
</evidence>
<reference evidence="12 13" key="1">
    <citation type="submission" date="2012-10" db="EMBL/GenBank/DDBJ databases">
        <title>Genome sequencing and analysis of entomopathogenic fungi Beauveria bassiana D1-5.</title>
        <authorList>
            <person name="Li Q."/>
            <person name="Wang L."/>
            <person name="Zhang Z."/>
            <person name="Wang Q."/>
            <person name="Ren J."/>
            <person name="Wang M."/>
            <person name="Xu W."/>
            <person name="Wang J."/>
            <person name="Lu Y."/>
            <person name="Du Q."/>
            <person name="Sun Z."/>
        </authorList>
    </citation>
    <scope>NUCLEOTIDE SEQUENCE [LARGE SCALE GENOMIC DNA]</scope>
    <source>
        <strain evidence="12 13">D1-5</strain>
    </source>
</reference>
<proteinExistence type="inferred from homology"/>
<evidence type="ECO:0000256" key="8">
    <source>
        <dbReference type="PROSITE-ProRule" id="PRU00221"/>
    </source>
</evidence>
<gene>
    <name evidence="12" type="ORF">BBAD15_g11801</name>
</gene>
<dbReference type="GO" id="GO:1903138">
    <property type="term" value="P:negative regulation of cell integrity MAPK cascade"/>
    <property type="evidence" value="ECO:0007669"/>
    <property type="project" value="EnsemblFungi"/>
</dbReference>
<dbReference type="InterPro" id="IPR006565">
    <property type="entry name" value="BTP"/>
</dbReference>
<dbReference type="GO" id="GO:1990116">
    <property type="term" value="P:ribosome-associated ubiquitin-dependent protein catabolic process"/>
    <property type="evidence" value="ECO:0007669"/>
    <property type="project" value="EnsemblFungi"/>
</dbReference>
<dbReference type="InterPro" id="IPR020472">
    <property type="entry name" value="WD40_PAC1"/>
</dbReference>
<dbReference type="GO" id="GO:0072344">
    <property type="term" value="P:rescue of stalled ribosome"/>
    <property type="evidence" value="ECO:0007669"/>
    <property type="project" value="EnsemblFungi"/>
</dbReference>
<dbReference type="GO" id="GO:0043022">
    <property type="term" value="F:ribosome binding"/>
    <property type="evidence" value="ECO:0007669"/>
    <property type="project" value="EnsemblFungi"/>
</dbReference>
<dbReference type="eggNOG" id="KOG0279">
    <property type="taxonomic scope" value="Eukaryota"/>
</dbReference>
<dbReference type="Gene3D" id="1.10.20.10">
    <property type="entry name" value="Histone, subunit A"/>
    <property type="match status" value="1"/>
</dbReference>
<feature type="repeat" description="WD" evidence="8">
    <location>
        <begin position="479"/>
        <end position="511"/>
    </location>
</feature>
<dbReference type="Pfam" id="PF07524">
    <property type="entry name" value="Bromo_TP"/>
    <property type="match status" value="1"/>
</dbReference>
<dbReference type="GO" id="GO:1902660">
    <property type="term" value="P:negative regulation of glucose mediated signaling pathway"/>
    <property type="evidence" value="ECO:0007669"/>
    <property type="project" value="EnsemblFungi"/>
</dbReference>
<dbReference type="GO" id="GO:1990145">
    <property type="term" value="P:maintenance of translational fidelity"/>
    <property type="evidence" value="ECO:0007669"/>
    <property type="project" value="EnsemblFungi"/>
</dbReference>
<evidence type="ECO:0000256" key="5">
    <source>
        <dbReference type="ARBA" id="ARBA00023015"/>
    </source>
</evidence>